<gene>
    <name evidence="1" type="ORF">LEP1GSC186_4700</name>
</gene>
<reference evidence="1 2" key="1">
    <citation type="submission" date="2013-01" db="EMBL/GenBank/DDBJ databases">
        <authorList>
            <person name="Harkins D.M."/>
            <person name="Durkin A.S."/>
            <person name="Brinkac L.M."/>
            <person name="Haft D.H."/>
            <person name="Selengut J.D."/>
            <person name="Sanka R."/>
            <person name="DePew J."/>
            <person name="Purushe J."/>
            <person name="Matthias M.A."/>
            <person name="Vinetz J.M."/>
            <person name="Sutton G.G."/>
            <person name="Nierman W.C."/>
            <person name="Fouts D.E."/>
        </authorList>
    </citation>
    <scope>NUCLEOTIDE SEQUENCE [LARGE SCALE GENOMIC DNA]</scope>
    <source>
        <strain evidence="1 2">ZUN142</strain>
    </source>
</reference>
<dbReference type="EMBL" id="AHOP02000024">
    <property type="protein sequence ID" value="EMO41009.1"/>
    <property type="molecule type" value="Genomic_DNA"/>
</dbReference>
<dbReference type="AlphaFoldDB" id="M6UIZ4"/>
<evidence type="ECO:0000313" key="1">
    <source>
        <dbReference type="EMBL" id="EMO41009.1"/>
    </source>
</evidence>
<evidence type="ECO:0000313" key="2">
    <source>
        <dbReference type="Proteomes" id="UP000012153"/>
    </source>
</evidence>
<accession>M6UIZ4</accession>
<protein>
    <submittedName>
        <fullName evidence="1">Uncharacterized protein</fullName>
    </submittedName>
</protein>
<dbReference type="Proteomes" id="UP000012153">
    <property type="component" value="Unassembled WGS sequence"/>
</dbReference>
<organism evidence="1 2">
    <name type="scientific">Leptospira noguchii serovar Autumnalis str. ZUN142</name>
    <dbReference type="NCBI Taxonomy" id="1085540"/>
    <lineage>
        <taxon>Bacteria</taxon>
        <taxon>Pseudomonadati</taxon>
        <taxon>Spirochaetota</taxon>
        <taxon>Spirochaetia</taxon>
        <taxon>Leptospirales</taxon>
        <taxon>Leptospiraceae</taxon>
        <taxon>Leptospira</taxon>
    </lineage>
</organism>
<name>M6UIZ4_9LEPT</name>
<proteinExistence type="predicted"/>
<sequence length="82" mass="9783">MWELLQTTILQTNPLNVGTTSNYDFTDRSLKCGNYYFKKILSHFLHKTHNKNDLEKPTLIYISQVDRNYRFVYETECSCKNP</sequence>
<dbReference type="AntiFam" id="ANF00051">
    <property type="entry name" value="Translation of DNA tandem repeat"/>
</dbReference>
<comment type="caution">
    <text evidence="1">The sequence shown here is derived from an EMBL/GenBank/DDBJ whole genome shotgun (WGS) entry which is preliminary data.</text>
</comment>